<name>A0ABD0M5P2_9CAEN</name>
<evidence type="ECO:0008006" key="3">
    <source>
        <dbReference type="Google" id="ProtNLM"/>
    </source>
</evidence>
<comment type="caution">
    <text evidence="1">The sequence shown here is derived from an EMBL/GenBank/DDBJ whole genome shotgun (WGS) entry which is preliminary data.</text>
</comment>
<reference evidence="1 2" key="1">
    <citation type="journal article" date="2023" name="Sci. Data">
        <title>Genome assembly of the Korean intertidal mud-creeper Batillaria attramentaria.</title>
        <authorList>
            <person name="Patra A.K."/>
            <person name="Ho P.T."/>
            <person name="Jun S."/>
            <person name="Lee S.J."/>
            <person name="Kim Y."/>
            <person name="Won Y.J."/>
        </authorList>
    </citation>
    <scope>NUCLEOTIDE SEQUENCE [LARGE SCALE GENOMIC DNA]</scope>
    <source>
        <strain evidence="1">Wonlab-2016</strain>
    </source>
</reference>
<keyword evidence="2" id="KW-1185">Reference proteome</keyword>
<proteinExistence type="predicted"/>
<organism evidence="1 2">
    <name type="scientific">Batillaria attramentaria</name>
    <dbReference type="NCBI Taxonomy" id="370345"/>
    <lineage>
        <taxon>Eukaryota</taxon>
        <taxon>Metazoa</taxon>
        <taxon>Spiralia</taxon>
        <taxon>Lophotrochozoa</taxon>
        <taxon>Mollusca</taxon>
        <taxon>Gastropoda</taxon>
        <taxon>Caenogastropoda</taxon>
        <taxon>Sorbeoconcha</taxon>
        <taxon>Cerithioidea</taxon>
        <taxon>Batillariidae</taxon>
        <taxon>Batillaria</taxon>
    </lineage>
</organism>
<gene>
    <name evidence="1" type="ORF">BaRGS_00001919</name>
</gene>
<protein>
    <recommendedName>
        <fullName evidence="3">Secreted protein</fullName>
    </recommendedName>
</protein>
<dbReference type="AlphaFoldDB" id="A0ABD0M5P2"/>
<feature type="non-terminal residue" evidence="1">
    <location>
        <position position="92"/>
    </location>
</feature>
<dbReference type="EMBL" id="JACVVK020000005">
    <property type="protein sequence ID" value="KAK7507068.1"/>
    <property type="molecule type" value="Genomic_DNA"/>
</dbReference>
<accession>A0ABD0M5P2</accession>
<dbReference type="Proteomes" id="UP001519460">
    <property type="component" value="Unassembled WGS sequence"/>
</dbReference>
<sequence length="92" mass="9504">MILVSVIQPLAFPTCTAPCPRGSWDTNSLGGAGVASGGKNYQLAVDVFGFSCCVKRSRVEGFGFGAFPLSAFLKTPPNCAGALVTQIGDVYV</sequence>
<evidence type="ECO:0000313" key="2">
    <source>
        <dbReference type="Proteomes" id="UP001519460"/>
    </source>
</evidence>
<evidence type="ECO:0000313" key="1">
    <source>
        <dbReference type="EMBL" id="KAK7507068.1"/>
    </source>
</evidence>